<gene>
    <name evidence="1" type="ORF">HPB50_023968</name>
</gene>
<keyword evidence="2" id="KW-1185">Reference proteome</keyword>
<dbReference type="EMBL" id="CM023486">
    <property type="protein sequence ID" value="KAH6929169.1"/>
    <property type="molecule type" value="Genomic_DNA"/>
</dbReference>
<evidence type="ECO:0000313" key="1">
    <source>
        <dbReference type="EMBL" id="KAH6929169.1"/>
    </source>
</evidence>
<dbReference type="Proteomes" id="UP000821845">
    <property type="component" value="Chromosome 6"/>
</dbReference>
<protein>
    <submittedName>
        <fullName evidence="1">Uncharacterized protein</fullName>
    </submittedName>
</protein>
<comment type="caution">
    <text evidence="1">The sequence shown here is derived from an EMBL/GenBank/DDBJ whole genome shotgun (WGS) entry which is preliminary data.</text>
</comment>
<sequence>MQKTEPENLDDKASVASGLSSDSQCTAISVGNMAIMEHRLENLERTIADMPGKILEGVRDSLRELWQRELPQIGESITRMVTDSVLSIVPGSTGVRFRNSRSRSRSLQRVRERWPLVRPQARRNTSRLPASRR</sequence>
<name>A0ACB7S8W5_HYAAI</name>
<proteinExistence type="predicted"/>
<accession>A0ACB7S8W5</accession>
<organism evidence="1 2">
    <name type="scientific">Hyalomma asiaticum</name>
    <name type="common">Tick</name>
    <dbReference type="NCBI Taxonomy" id="266040"/>
    <lineage>
        <taxon>Eukaryota</taxon>
        <taxon>Metazoa</taxon>
        <taxon>Ecdysozoa</taxon>
        <taxon>Arthropoda</taxon>
        <taxon>Chelicerata</taxon>
        <taxon>Arachnida</taxon>
        <taxon>Acari</taxon>
        <taxon>Parasitiformes</taxon>
        <taxon>Ixodida</taxon>
        <taxon>Ixodoidea</taxon>
        <taxon>Ixodidae</taxon>
        <taxon>Hyalomminae</taxon>
        <taxon>Hyalomma</taxon>
    </lineage>
</organism>
<evidence type="ECO:0000313" key="2">
    <source>
        <dbReference type="Proteomes" id="UP000821845"/>
    </source>
</evidence>
<reference evidence="1" key="1">
    <citation type="submission" date="2020-05" db="EMBL/GenBank/DDBJ databases">
        <title>Large-scale comparative analyses of tick genomes elucidate their genetic diversity and vector capacities.</title>
        <authorList>
            <person name="Jia N."/>
            <person name="Wang J."/>
            <person name="Shi W."/>
            <person name="Du L."/>
            <person name="Sun Y."/>
            <person name="Zhan W."/>
            <person name="Jiang J."/>
            <person name="Wang Q."/>
            <person name="Zhang B."/>
            <person name="Ji P."/>
            <person name="Sakyi L.B."/>
            <person name="Cui X."/>
            <person name="Yuan T."/>
            <person name="Jiang B."/>
            <person name="Yang W."/>
            <person name="Lam T.T.-Y."/>
            <person name="Chang Q."/>
            <person name="Ding S."/>
            <person name="Wang X."/>
            <person name="Zhu J."/>
            <person name="Ruan X."/>
            <person name="Zhao L."/>
            <person name="Wei J."/>
            <person name="Que T."/>
            <person name="Du C."/>
            <person name="Cheng J."/>
            <person name="Dai P."/>
            <person name="Han X."/>
            <person name="Huang E."/>
            <person name="Gao Y."/>
            <person name="Liu J."/>
            <person name="Shao H."/>
            <person name="Ye R."/>
            <person name="Li L."/>
            <person name="Wei W."/>
            <person name="Wang X."/>
            <person name="Wang C."/>
            <person name="Yang T."/>
            <person name="Huo Q."/>
            <person name="Li W."/>
            <person name="Guo W."/>
            <person name="Chen H."/>
            <person name="Zhou L."/>
            <person name="Ni X."/>
            <person name="Tian J."/>
            <person name="Zhou Y."/>
            <person name="Sheng Y."/>
            <person name="Liu T."/>
            <person name="Pan Y."/>
            <person name="Xia L."/>
            <person name="Li J."/>
            <person name="Zhao F."/>
            <person name="Cao W."/>
        </authorList>
    </citation>
    <scope>NUCLEOTIDE SEQUENCE</scope>
    <source>
        <strain evidence="1">Hyas-2018</strain>
    </source>
</reference>